<sequence>MIEVAGALPPADRRSVFANAPMGIALTTPAGLLVDVNPALAAMVGRSAEELHGRSVIDLVHPEGVLAAQEAHATLTAQPDRPMRHETRLRRADGVDLPVQITASWVAQSDEGQAAHLVLIIEDITERKALEGQLVHRSLHDPLTGLPNRLLFHDRLRHALDRGRREDTPTCVLIIDLDGFKAINDELGHPMGDLALVSFAERLRSVLRASDTAARLGGDEFSIVCENTERADAQALADRLRTAVTEPLELGGTRVPVGISIGIGTARGGEQPEEVYERVVRAADDDMYADKARRRTAPRR</sequence>
<keyword evidence="4" id="KW-0808">Transferase</keyword>
<dbReference type="Pfam" id="PF13426">
    <property type="entry name" value="PAS_9"/>
    <property type="match status" value="1"/>
</dbReference>
<dbReference type="Gene3D" id="3.30.450.20">
    <property type="entry name" value="PAS domain"/>
    <property type="match status" value="1"/>
</dbReference>
<dbReference type="Gene3D" id="3.30.70.270">
    <property type="match status" value="1"/>
</dbReference>
<dbReference type="RefSeq" id="WP_306001470.1">
    <property type="nucleotide sequence ID" value="NZ_JASNFN010000033.1"/>
</dbReference>
<dbReference type="SUPFAM" id="SSF55073">
    <property type="entry name" value="Nucleotide cyclase"/>
    <property type="match status" value="1"/>
</dbReference>
<dbReference type="InterPro" id="IPR000014">
    <property type="entry name" value="PAS"/>
</dbReference>
<dbReference type="EMBL" id="JASNFN010000033">
    <property type="protein sequence ID" value="MDP5184931.1"/>
    <property type="molecule type" value="Genomic_DNA"/>
</dbReference>
<comment type="caution">
    <text evidence="4">The sequence shown here is derived from an EMBL/GenBank/DDBJ whole genome shotgun (WGS) entry which is preliminary data.</text>
</comment>
<dbReference type="SUPFAM" id="SSF55785">
    <property type="entry name" value="PYP-like sensor domain (PAS domain)"/>
    <property type="match status" value="1"/>
</dbReference>
<dbReference type="NCBIfam" id="TIGR00229">
    <property type="entry name" value="sensory_box"/>
    <property type="match status" value="1"/>
</dbReference>
<gene>
    <name evidence="4" type="ORF">QOZ88_20040</name>
</gene>
<accession>A0ABT9IH96</accession>
<dbReference type="Proteomes" id="UP001233673">
    <property type="component" value="Unassembled WGS sequence"/>
</dbReference>
<dbReference type="SMART" id="SM00267">
    <property type="entry name" value="GGDEF"/>
    <property type="match status" value="1"/>
</dbReference>
<dbReference type="Pfam" id="PF00990">
    <property type="entry name" value="GGDEF"/>
    <property type="match status" value="1"/>
</dbReference>
<dbReference type="InterPro" id="IPR000160">
    <property type="entry name" value="GGDEF_dom"/>
</dbReference>
<dbReference type="PROSITE" id="PS50112">
    <property type="entry name" value="PAS"/>
    <property type="match status" value="1"/>
</dbReference>
<dbReference type="PROSITE" id="PS50113">
    <property type="entry name" value="PAC"/>
    <property type="match status" value="1"/>
</dbReference>
<evidence type="ECO:0000259" key="2">
    <source>
        <dbReference type="PROSITE" id="PS50113"/>
    </source>
</evidence>
<dbReference type="InterPro" id="IPR029787">
    <property type="entry name" value="Nucleotide_cyclase"/>
</dbReference>
<dbReference type="CDD" id="cd01949">
    <property type="entry name" value="GGDEF"/>
    <property type="match status" value="1"/>
</dbReference>
<evidence type="ECO:0000313" key="5">
    <source>
        <dbReference type="Proteomes" id="UP001233673"/>
    </source>
</evidence>
<dbReference type="SMART" id="SM00091">
    <property type="entry name" value="PAS"/>
    <property type="match status" value="1"/>
</dbReference>
<dbReference type="GO" id="GO:0052621">
    <property type="term" value="F:diguanylate cyclase activity"/>
    <property type="evidence" value="ECO:0007669"/>
    <property type="project" value="UniProtKB-EC"/>
</dbReference>
<dbReference type="PANTHER" id="PTHR44757">
    <property type="entry name" value="DIGUANYLATE CYCLASE DGCP"/>
    <property type="match status" value="1"/>
</dbReference>
<dbReference type="InterPro" id="IPR035965">
    <property type="entry name" value="PAS-like_dom_sf"/>
</dbReference>
<keyword evidence="5" id="KW-1185">Reference proteome</keyword>
<proteinExistence type="predicted"/>
<dbReference type="InterPro" id="IPR052155">
    <property type="entry name" value="Biofilm_reg_signaling"/>
</dbReference>
<feature type="domain" description="PAS" evidence="1">
    <location>
        <begin position="9"/>
        <end position="63"/>
    </location>
</feature>
<evidence type="ECO:0000313" key="4">
    <source>
        <dbReference type="EMBL" id="MDP5184931.1"/>
    </source>
</evidence>
<dbReference type="PANTHER" id="PTHR44757:SF2">
    <property type="entry name" value="BIOFILM ARCHITECTURE MAINTENANCE PROTEIN MBAA"/>
    <property type="match status" value="1"/>
</dbReference>
<feature type="domain" description="GGDEF" evidence="3">
    <location>
        <begin position="168"/>
        <end position="300"/>
    </location>
</feature>
<feature type="domain" description="PAC" evidence="2">
    <location>
        <begin position="83"/>
        <end position="136"/>
    </location>
</feature>
<evidence type="ECO:0000259" key="3">
    <source>
        <dbReference type="PROSITE" id="PS50887"/>
    </source>
</evidence>
<dbReference type="NCBIfam" id="TIGR00254">
    <property type="entry name" value="GGDEF"/>
    <property type="match status" value="1"/>
</dbReference>
<dbReference type="EC" id="2.7.7.65" evidence="4"/>
<reference evidence="5" key="1">
    <citation type="submission" date="2023-05" db="EMBL/GenBank/DDBJ databases">
        <title>Draft genome of Pseudofrankia sp. BMG5.37.</title>
        <authorList>
            <person name="Gtari M."/>
            <person name="Ghodhbane F."/>
            <person name="Sbissi I."/>
        </authorList>
    </citation>
    <scope>NUCLEOTIDE SEQUENCE [LARGE SCALE GENOMIC DNA]</scope>
    <source>
        <strain evidence="5">BMG 814</strain>
    </source>
</reference>
<protein>
    <submittedName>
        <fullName evidence="4">Sensor domain-containing diguanylate cyclase</fullName>
        <ecNumber evidence="4">2.7.7.65</ecNumber>
    </submittedName>
</protein>
<name>A0ABT9IH96_9ACTN</name>
<keyword evidence="4" id="KW-0548">Nucleotidyltransferase</keyword>
<dbReference type="PROSITE" id="PS50887">
    <property type="entry name" value="GGDEF"/>
    <property type="match status" value="1"/>
</dbReference>
<dbReference type="InterPro" id="IPR043128">
    <property type="entry name" value="Rev_trsase/Diguanyl_cyclase"/>
</dbReference>
<organism evidence="4 5">
    <name type="scientific">Blastococcus carthaginiensis</name>
    <dbReference type="NCBI Taxonomy" id="3050034"/>
    <lineage>
        <taxon>Bacteria</taxon>
        <taxon>Bacillati</taxon>
        <taxon>Actinomycetota</taxon>
        <taxon>Actinomycetes</taxon>
        <taxon>Geodermatophilales</taxon>
        <taxon>Geodermatophilaceae</taxon>
        <taxon>Blastococcus</taxon>
    </lineage>
</organism>
<evidence type="ECO:0000259" key="1">
    <source>
        <dbReference type="PROSITE" id="PS50112"/>
    </source>
</evidence>
<dbReference type="InterPro" id="IPR000700">
    <property type="entry name" value="PAS-assoc_C"/>
</dbReference>
<dbReference type="CDD" id="cd00130">
    <property type="entry name" value="PAS"/>
    <property type="match status" value="1"/>
</dbReference>